<feature type="transmembrane region" description="Helical" evidence="1">
    <location>
        <begin position="126"/>
        <end position="148"/>
    </location>
</feature>
<evidence type="ECO:0000256" key="1">
    <source>
        <dbReference type="SAM" id="Phobius"/>
    </source>
</evidence>
<organism evidence="2 3">
    <name type="scientific">Ehrlichia sennetsu (strain ATCC VR-367 / Miyayama)</name>
    <name type="common">Neorickettsia sennetsu</name>
    <dbReference type="NCBI Taxonomy" id="222891"/>
    <lineage>
        <taxon>Bacteria</taxon>
        <taxon>Pseudomonadati</taxon>
        <taxon>Pseudomonadota</taxon>
        <taxon>Alphaproteobacteria</taxon>
        <taxon>Rickettsiales</taxon>
        <taxon>Anaplasmataceae</taxon>
        <taxon>Ehrlichia</taxon>
    </lineage>
</organism>
<protein>
    <submittedName>
        <fullName evidence="2">Uncharacterized protein</fullName>
    </submittedName>
</protein>
<evidence type="ECO:0000313" key="3">
    <source>
        <dbReference type="Proteomes" id="UP000001942"/>
    </source>
</evidence>
<reference evidence="2 3" key="1">
    <citation type="journal article" date="2006" name="PLoS Genet.">
        <title>Comparative genomics of emerging human ehrlichiosis agents.</title>
        <authorList>
            <person name="Dunning Hotopp J.C."/>
            <person name="Lin M."/>
            <person name="Madupu R."/>
            <person name="Crabtree J."/>
            <person name="Angiuoli S.V."/>
            <person name="Eisen J.A."/>
            <person name="Seshadri R."/>
            <person name="Ren Q."/>
            <person name="Wu M."/>
            <person name="Utterback T.R."/>
            <person name="Smith S."/>
            <person name="Lewis M."/>
            <person name="Khouri H."/>
            <person name="Zhang C."/>
            <person name="Niu H."/>
            <person name="Lin Q."/>
            <person name="Ohashi N."/>
            <person name="Zhi N."/>
            <person name="Nelson W."/>
            <person name="Brinkac L.M."/>
            <person name="Dodson R.J."/>
            <person name="Rosovitz M.J."/>
            <person name="Sundaram J."/>
            <person name="Daugherty S.C."/>
            <person name="Davidsen T."/>
            <person name="Durkin A.S."/>
            <person name="Gwinn M."/>
            <person name="Haft D.H."/>
            <person name="Selengut J.D."/>
            <person name="Sullivan S.A."/>
            <person name="Zafar N."/>
            <person name="Zhou L."/>
            <person name="Benahmed F."/>
            <person name="Forberger H."/>
            <person name="Halpin R."/>
            <person name="Mulligan S."/>
            <person name="Robinson J."/>
            <person name="White O."/>
            <person name="Rikihisa Y."/>
            <person name="Tettelin H."/>
        </authorList>
    </citation>
    <scope>NUCLEOTIDE SEQUENCE [LARGE SCALE GENOMIC DNA]</scope>
    <source>
        <strain evidence="3">ATCC VR-367 / Miyayama</strain>
    </source>
</reference>
<feature type="transmembrane region" description="Helical" evidence="1">
    <location>
        <begin position="15"/>
        <end position="34"/>
    </location>
</feature>
<keyword evidence="1" id="KW-0472">Membrane</keyword>
<accession>Q2GEV3</accession>
<feature type="transmembrane region" description="Helical" evidence="1">
    <location>
        <begin position="40"/>
        <end position="61"/>
    </location>
</feature>
<proteinExistence type="predicted"/>
<dbReference type="Proteomes" id="UP000001942">
    <property type="component" value="Chromosome"/>
</dbReference>
<dbReference type="KEGG" id="nse:NSE_0092"/>
<feature type="transmembrane region" description="Helical" evidence="1">
    <location>
        <begin position="96"/>
        <end position="114"/>
    </location>
</feature>
<dbReference type="HOGENOM" id="CLU_1592835_0_0_5"/>
<sequence length="183" mass="20349">MFFITMLGRTLKQKCAVGLYVVPWLAIFATHLLLRLHFRVSSLKIMLCLILPIVMMLPAMVKQLSRCGEGYLEDKGNGGETEFVRVKQRADFMVGLSYKVAVFSVIACILLAYFTDNAIDKGDNMLVAAEVLCAAICFASLCVLFFWLSVQNICTWRSVTPDVGLSPHDVQKCTGSRQSQQVA</sequence>
<dbReference type="AlphaFoldDB" id="Q2GEV3"/>
<dbReference type="EMBL" id="CP000237">
    <property type="protein sequence ID" value="ABD46215.1"/>
    <property type="molecule type" value="Genomic_DNA"/>
</dbReference>
<evidence type="ECO:0000313" key="2">
    <source>
        <dbReference type="EMBL" id="ABD46215.1"/>
    </source>
</evidence>
<name>Q2GEV3_EHRS3</name>
<keyword evidence="1" id="KW-0812">Transmembrane</keyword>
<gene>
    <name evidence="2" type="ordered locus">NSE_0092</name>
</gene>
<keyword evidence="3" id="KW-1185">Reference proteome</keyword>
<keyword evidence="1" id="KW-1133">Transmembrane helix</keyword>